<dbReference type="Gene3D" id="2.40.10.10">
    <property type="entry name" value="Trypsin-like serine proteases"/>
    <property type="match status" value="1"/>
</dbReference>
<accession>A0AAV2I7C1</accession>
<dbReference type="InterPro" id="IPR051487">
    <property type="entry name" value="Ser/Thr_Proteases_Immune/Dev"/>
</dbReference>
<protein>
    <recommendedName>
        <fullName evidence="4">Peptidase S1 domain-containing protein</fullName>
    </recommendedName>
</protein>
<evidence type="ECO:0000256" key="2">
    <source>
        <dbReference type="ARBA" id="ARBA00024195"/>
    </source>
</evidence>
<keyword evidence="1" id="KW-1015">Disulfide bond</keyword>
<gene>
    <name evidence="5" type="ORF">GSLYS_00014361001</name>
</gene>
<feature type="signal peptide" evidence="3">
    <location>
        <begin position="1"/>
        <end position="25"/>
    </location>
</feature>
<evidence type="ECO:0000256" key="1">
    <source>
        <dbReference type="ARBA" id="ARBA00023157"/>
    </source>
</evidence>
<evidence type="ECO:0000256" key="3">
    <source>
        <dbReference type="SAM" id="SignalP"/>
    </source>
</evidence>
<sequence length="359" mass="38245">MEFSGTFRRLLFACATLMSCRVSTASICGKFSIGGPCALLPTTTKSTTTTAGPLVDNSYCLLACAQQNDVIFGSLCNCAGMTTTTLATTTTPQPETCYYTRARTATLSPIVKRLYSPTNITTECQYPGVVGLYRNPGTADEKLQCMGTLLEENKILIDSYCLQLIQSTQTYVTVESYQQSSVSTSSPTVLPATAKALDPTGANKKLYTVSLNAPITFNEACIQPACVPNANIYSADIDFTDCRFVGYGDTTDVIGSTSPTLMELKVKVNTGSIAGGSLTYTRVDKLSSKTGPCFGDQGAPLICTHKVTGEWITVGVALAIGFKCSLGTYAAVTVASLLRESTVHNFYNGLQTFKYNPSS</sequence>
<dbReference type="PANTHER" id="PTHR24256">
    <property type="entry name" value="TRYPTASE-RELATED"/>
    <property type="match status" value="1"/>
</dbReference>
<feature type="chain" id="PRO_5043539345" description="Peptidase S1 domain-containing protein" evidence="3">
    <location>
        <begin position="26"/>
        <end position="359"/>
    </location>
</feature>
<dbReference type="Proteomes" id="UP001497497">
    <property type="component" value="Unassembled WGS sequence"/>
</dbReference>
<dbReference type="InterPro" id="IPR009003">
    <property type="entry name" value="Peptidase_S1_PA"/>
</dbReference>
<name>A0AAV2I7C1_LYMST</name>
<keyword evidence="3" id="KW-0732">Signal</keyword>
<dbReference type="GO" id="GO:0004252">
    <property type="term" value="F:serine-type endopeptidase activity"/>
    <property type="evidence" value="ECO:0007669"/>
    <property type="project" value="InterPro"/>
</dbReference>
<dbReference type="GO" id="GO:0006508">
    <property type="term" value="P:proteolysis"/>
    <property type="evidence" value="ECO:0007669"/>
    <property type="project" value="InterPro"/>
</dbReference>
<proteinExistence type="inferred from homology"/>
<evidence type="ECO:0000259" key="4">
    <source>
        <dbReference type="PROSITE" id="PS50240"/>
    </source>
</evidence>
<keyword evidence="6" id="KW-1185">Reference proteome</keyword>
<evidence type="ECO:0000313" key="6">
    <source>
        <dbReference type="Proteomes" id="UP001497497"/>
    </source>
</evidence>
<feature type="domain" description="Peptidase S1" evidence="4">
    <location>
        <begin position="110"/>
        <end position="355"/>
    </location>
</feature>
<evidence type="ECO:0000313" key="5">
    <source>
        <dbReference type="EMBL" id="CAL1540712.1"/>
    </source>
</evidence>
<dbReference type="PROSITE" id="PS50240">
    <property type="entry name" value="TRYPSIN_DOM"/>
    <property type="match status" value="1"/>
</dbReference>
<dbReference type="SUPFAM" id="SSF50494">
    <property type="entry name" value="Trypsin-like serine proteases"/>
    <property type="match status" value="1"/>
</dbReference>
<dbReference type="InterPro" id="IPR001254">
    <property type="entry name" value="Trypsin_dom"/>
</dbReference>
<dbReference type="InterPro" id="IPR043504">
    <property type="entry name" value="Peptidase_S1_PA_chymotrypsin"/>
</dbReference>
<dbReference type="AlphaFoldDB" id="A0AAV2I7C1"/>
<dbReference type="EMBL" id="CAXITT010000396">
    <property type="protein sequence ID" value="CAL1540712.1"/>
    <property type="molecule type" value="Genomic_DNA"/>
</dbReference>
<organism evidence="5 6">
    <name type="scientific">Lymnaea stagnalis</name>
    <name type="common">Great pond snail</name>
    <name type="synonym">Helix stagnalis</name>
    <dbReference type="NCBI Taxonomy" id="6523"/>
    <lineage>
        <taxon>Eukaryota</taxon>
        <taxon>Metazoa</taxon>
        <taxon>Spiralia</taxon>
        <taxon>Lophotrochozoa</taxon>
        <taxon>Mollusca</taxon>
        <taxon>Gastropoda</taxon>
        <taxon>Heterobranchia</taxon>
        <taxon>Euthyneura</taxon>
        <taxon>Panpulmonata</taxon>
        <taxon>Hygrophila</taxon>
        <taxon>Lymnaeoidea</taxon>
        <taxon>Lymnaeidae</taxon>
        <taxon>Lymnaea</taxon>
    </lineage>
</organism>
<comment type="caution">
    <text evidence="5">The sequence shown here is derived from an EMBL/GenBank/DDBJ whole genome shotgun (WGS) entry which is preliminary data.</text>
</comment>
<dbReference type="Pfam" id="PF00089">
    <property type="entry name" value="Trypsin"/>
    <property type="match status" value="1"/>
</dbReference>
<reference evidence="5 6" key="1">
    <citation type="submission" date="2024-04" db="EMBL/GenBank/DDBJ databases">
        <authorList>
            <consortium name="Genoscope - CEA"/>
            <person name="William W."/>
        </authorList>
    </citation>
    <scope>NUCLEOTIDE SEQUENCE [LARGE SCALE GENOMIC DNA]</scope>
</reference>
<comment type="similarity">
    <text evidence="2">Belongs to the peptidase S1 family. CLIP subfamily.</text>
</comment>